<sequence length="455" mass="51752">MDGRPDQRDDPPFERPVQPANAVILRLPDELLLKIVNNLFPFDPNSNERYGLSHREKYADRDALSKTCVRFYRLAVHSMYTDLEVYLPYYPHLSHSAMMTVPQAEKLCDTLAKNPSFRLHCRSLRFFFDCEHYTARDRDIITTLIRLLTQTKSFAVIGAFESDCEDDWGTIQDALGHMPLLEELSLTGRGDDAFPLLNICAKLDGAKSLRVLTLNGNNSAEVDETLLRDTSRERSSPITSLHICEFWGRPENLTKFLKWPARLESFSFRGMSSEDTDSGGVWSLQTLLAGLRPHSASLKTLLLENRETLSLGLAGCDLTGFDALEKLQLSHWVTGNKVDPSWGLLNAPHLQEFCWSLTLRCLGTEHIADFKEEEDAWLRALTAAVVARKLPLKKVRIKYISLSEVHGEWVTDQRDRLDRLERDMGAEGISFSCDTLPQPEWVDIHVITCDNILED</sequence>
<organism evidence="1 2">
    <name type="scientific">Cercophora newfieldiana</name>
    <dbReference type="NCBI Taxonomy" id="92897"/>
    <lineage>
        <taxon>Eukaryota</taxon>
        <taxon>Fungi</taxon>
        <taxon>Dikarya</taxon>
        <taxon>Ascomycota</taxon>
        <taxon>Pezizomycotina</taxon>
        <taxon>Sordariomycetes</taxon>
        <taxon>Sordariomycetidae</taxon>
        <taxon>Sordariales</taxon>
        <taxon>Lasiosphaeriaceae</taxon>
        <taxon>Cercophora</taxon>
    </lineage>
</organism>
<comment type="caution">
    <text evidence="1">The sequence shown here is derived from an EMBL/GenBank/DDBJ whole genome shotgun (WGS) entry which is preliminary data.</text>
</comment>
<dbReference type="EMBL" id="JAULSV010000002">
    <property type="protein sequence ID" value="KAK0652472.1"/>
    <property type="molecule type" value="Genomic_DNA"/>
</dbReference>
<keyword evidence="2" id="KW-1185">Reference proteome</keyword>
<gene>
    <name evidence="1" type="ORF">B0T16DRAFT_454836</name>
</gene>
<accession>A0AA39YH06</accession>
<dbReference type="Proteomes" id="UP001174936">
    <property type="component" value="Unassembled WGS sequence"/>
</dbReference>
<proteinExistence type="predicted"/>
<dbReference type="InterPro" id="IPR032675">
    <property type="entry name" value="LRR_dom_sf"/>
</dbReference>
<dbReference type="SUPFAM" id="SSF52047">
    <property type="entry name" value="RNI-like"/>
    <property type="match status" value="1"/>
</dbReference>
<evidence type="ECO:0000313" key="2">
    <source>
        <dbReference type="Proteomes" id="UP001174936"/>
    </source>
</evidence>
<name>A0AA39YH06_9PEZI</name>
<evidence type="ECO:0008006" key="3">
    <source>
        <dbReference type="Google" id="ProtNLM"/>
    </source>
</evidence>
<dbReference type="Gene3D" id="3.80.10.10">
    <property type="entry name" value="Ribonuclease Inhibitor"/>
    <property type="match status" value="1"/>
</dbReference>
<evidence type="ECO:0000313" key="1">
    <source>
        <dbReference type="EMBL" id="KAK0652472.1"/>
    </source>
</evidence>
<dbReference type="AlphaFoldDB" id="A0AA39YH06"/>
<reference evidence="1" key="1">
    <citation type="submission" date="2023-06" db="EMBL/GenBank/DDBJ databases">
        <title>Genome-scale phylogeny and comparative genomics of the fungal order Sordariales.</title>
        <authorList>
            <consortium name="Lawrence Berkeley National Laboratory"/>
            <person name="Hensen N."/>
            <person name="Bonometti L."/>
            <person name="Westerberg I."/>
            <person name="Brannstrom I.O."/>
            <person name="Guillou S."/>
            <person name="Cros-Aarteil S."/>
            <person name="Calhoun S."/>
            <person name="Haridas S."/>
            <person name="Kuo A."/>
            <person name="Mondo S."/>
            <person name="Pangilinan J."/>
            <person name="Riley R."/>
            <person name="Labutti K."/>
            <person name="Andreopoulos B."/>
            <person name="Lipzen A."/>
            <person name="Chen C."/>
            <person name="Yanf M."/>
            <person name="Daum C."/>
            <person name="Ng V."/>
            <person name="Clum A."/>
            <person name="Steindorff A."/>
            <person name="Ohm R."/>
            <person name="Martin F."/>
            <person name="Silar P."/>
            <person name="Natvig D."/>
            <person name="Lalanne C."/>
            <person name="Gautier V."/>
            <person name="Ament-Velasquez S.L."/>
            <person name="Kruys A."/>
            <person name="Hutchinson M.I."/>
            <person name="Powell A.J."/>
            <person name="Barry K."/>
            <person name="Miller A.N."/>
            <person name="Grigoriev I.V."/>
            <person name="Debuchy R."/>
            <person name="Gladieux P."/>
            <person name="Thoren M.H."/>
            <person name="Johannesson H."/>
        </authorList>
    </citation>
    <scope>NUCLEOTIDE SEQUENCE</scope>
    <source>
        <strain evidence="1">SMH2532-1</strain>
    </source>
</reference>
<protein>
    <recommendedName>
        <fullName evidence="3">F-box domain-containing protein</fullName>
    </recommendedName>
</protein>